<name>A0A7S4B362_CHRCT</name>
<gene>
    <name evidence="10" type="ORF">PCAR00345_LOCUS4928</name>
</gene>
<evidence type="ECO:0000256" key="3">
    <source>
        <dbReference type="ARBA" id="ARBA00012305"/>
    </source>
</evidence>
<dbReference type="PANTHER" id="PTHR30523">
    <property type="entry name" value="PHOSPHOENOLPYRUVATE CARBOXYLASE"/>
    <property type="match status" value="1"/>
</dbReference>
<dbReference type="SUPFAM" id="SSF51621">
    <property type="entry name" value="Phosphoenolpyruvate/pyruvate domain"/>
    <property type="match status" value="1"/>
</dbReference>
<sequence>MPTNFTDDVATLRELFLQSVHKLPEDPGVDIASRAPKGVEEAPLDEAHTDLLGGTPELASAAKELLDFVESKKADASLIQSLETVVKKMEPEDLLASARLFAEVINQANLALAAQSVRTWKACLRQDHSAQMEGGAMQTFRKCFDMLLSKGVTGEAIGKAVAAQEVELVLTAHPTEAQRRTIVRKHQRIVQYLGELDKKDTLTPGEITDIKGLIGQEQLSCWRTSSVRRAKPSPEGEARNGMLVVEETLWDAVPLHYRRLDRALARIGQPPVPYDASIIKIASWMGGDRDGNPNVTSKVTMKVMTLMRCRAAQLYKEEVDKLLFELSHTGPITKEMRAYVNELVGAEAVAKGSKVFAQHADYGVHWNFQSGVPDDEPYRIVLIAIRRRLYKTIRAMENGYMNDEAPDEVDPDVFRSSTCLLEPLELMYRSLIAVGDSKLADGTLLDLIRRVRSFGISLTRLDIRQESDRHTEAIDAVTTFLGLGSYAEWDEEKKLAFLEAELASKRPLIPADLSFAPPPAKEVLETFAVLAKIPHEALGAHCISMSRAASDVLAVRLLLEKSGVKTPMRIAPLFETREDLQNAPKVMDRVFKAKVYHERISGFHEVMLGYSDSSKDAGKFASLWELHVAMEKLLAVGKEHGVKLNFFHGRGGSIGRGGGPLHLSLTSQPAGSIDNAYRITVQGEQINAFFASDEVSIQTLQSFTGLILEHSLAPPPLPTPAQRELMQSLADQSAKCFQQIIYHSAGGAFAKYFHQASPSGELGTLNLGSRPAKRKAQGGIETLRAIPWVFAWTQMRLHLPVWLGGGDALRAMEANGDMPKLQAMYKEWPFFTGLIDLIELELSKADATIAEYYDKELCTGTLLDLGKELRTKLGEAIEVFLKVSGRAEPIADQPFTKQSFQMRQPYLYPLHVIQCEALKQSRAADPTATDEPSKKRLRALSDTIIVSIQGISAGMQNTG</sequence>
<evidence type="ECO:0000256" key="9">
    <source>
        <dbReference type="PROSITE-ProRule" id="PRU10112"/>
    </source>
</evidence>
<dbReference type="AlphaFoldDB" id="A0A7S4B362"/>
<dbReference type="EMBL" id="HBIZ01008493">
    <property type="protein sequence ID" value="CAE0752343.1"/>
    <property type="molecule type" value="Transcribed_RNA"/>
</dbReference>
<evidence type="ECO:0000256" key="7">
    <source>
        <dbReference type="ARBA" id="ARBA00048995"/>
    </source>
</evidence>
<dbReference type="PRINTS" id="PR00150">
    <property type="entry name" value="PEPCARBXLASE"/>
</dbReference>
<dbReference type="InterPro" id="IPR015813">
    <property type="entry name" value="Pyrv/PenolPyrv_kinase-like_dom"/>
</dbReference>
<dbReference type="EC" id="4.1.1.31" evidence="3"/>
<dbReference type="PROSITE" id="PS00393">
    <property type="entry name" value="PEPCASE_2"/>
    <property type="match status" value="1"/>
</dbReference>
<dbReference type="InterPro" id="IPR018129">
    <property type="entry name" value="PEP_COase_Lys_AS"/>
</dbReference>
<protein>
    <recommendedName>
        <fullName evidence="3">phosphoenolpyruvate carboxylase</fullName>
        <ecNumber evidence="3">4.1.1.31</ecNumber>
    </recommendedName>
</protein>
<dbReference type="Pfam" id="PF00311">
    <property type="entry name" value="PEPcase"/>
    <property type="match status" value="1"/>
</dbReference>
<dbReference type="Gene3D" id="1.20.1440.90">
    <property type="entry name" value="Phosphoenolpyruvate/pyruvate domain"/>
    <property type="match status" value="1"/>
</dbReference>
<dbReference type="InterPro" id="IPR033129">
    <property type="entry name" value="PEPCASE_His_AS"/>
</dbReference>
<evidence type="ECO:0000256" key="4">
    <source>
        <dbReference type="ARBA" id="ARBA00022842"/>
    </source>
</evidence>
<comment type="catalytic activity">
    <reaction evidence="7">
        <text>oxaloacetate + phosphate = phosphoenolpyruvate + hydrogencarbonate</text>
        <dbReference type="Rhea" id="RHEA:28370"/>
        <dbReference type="ChEBI" id="CHEBI:16452"/>
        <dbReference type="ChEBI" id="CHEBI:17544"/>
        <dbReference type="ChEBI" id="CHEBI:43474"/>
        <dbReference type="ChEBI" id="CHEBI:58702"/>
        <dbReference type="EC" id="4.1.1.31"/>
    </reaction>
</comment>
<evidence type="ECO:0000256" key="1">
    <source>
        <dbReference type="ARBA" id="ARBA00001946"/>
    </source>
</evidence>
<organism evidence="10">
    <name type="scientific">Chrysotila carterae</name>
    <name type="common">Marine alga</name>
    <name type="synonym">Syracosphaera carterae</name>
    <dbReference type="NCBI Taxonomy" id="13221"/>
    <lineage>
        <taxon>Eukaryota</taxon>
        <taxon>Haptista</taxon>
        <taxon>Haptophyta</taxon>
        <taxon>Prymnesiophyceae</taxon>
        <taxon>Isochrysidales</taxon>
        <taxon>Isochrysidaceae</taxon>
        <taxon>Chrysotila</taxon>
    </lineage>
</organism>
<evidence type="ECO:0000313" key="10">
    <source>
        <dbReference type="EMBL" id="CAE0752343.1"/>
    </source>
</evidence>
<dbReference type="GO" id="GO:0005829">
    <property type="term" value="C:cytosol"/>
    <property type="evidence" value="ECO:0007669"/>
    <property type="project" value="TreeGrafter"/>
</dbReference>
<keyword evidence="6" id="KW-0120">Carbon dioxide fixation</keyword>
<comment type="cofactor">
    <cofactor evidence="1">
        <name>Mg(2+)</name>
        <dbReference type="ChEBI" id="CHEBI:18420"/>
    </cofactor>
</comment>
<feature type="active site" evidence="9">
    <location>
        <position position="615"/>
    </location>
</feature>
<dbReference type="InterPro" id="IPR021135">
    <property type="entry name" value="PEP_COase"/>
</dbReference>
<dbReference type="InterPro" id="IPR022805">
    <property type="entry name" value="PEP_COase_bac/pln-type"/>
</dbReference>
<feature type="active site" evidence="8">
    <location>
        <position position="173"/>
    </location>
</feature>
<dbReference type="PANTHER" id="PTHR30523:SF6">
    <property type="entry name" value="PHOSPHOENOLPYRUVATE CARBOXYLASE"/>
    <property type="match status" value="1"/>
</dbReference>
<reference evidence="10" key="1">
    <citation type="submission" date="2021-01" db="EMBL/GenBank/DDBJ databases">
        <authorList>
            <person name="Corre E."/>
            <person name="Pelletier E."/>
            <person name="Niang G."/>
            <person name="Scheremetjew M."/>
            <person name="Finn R."/>
            <person name="Kale V."/>
            <person name="Holt S."/>
            <person name="Cochrane G."/>
            <person name="Meng A."/>
            <person name="Brown T."/>
            <person name="Cohen L."/>
        </authorList>
    </citation>
    <scope>NUCLEOTIDE SEQUENCE</scope>
    <source>
        <strain evidence="10">CCMP645</strain>
    </source>
</reference>
<evidence type="ECO:0000256" key="8">
    <source>
        <dbReference type="PROSITE-ProRule" id="PRU10111"/>
    </source>
</evidence>
<evidence type="ECO:0000256" key="2">
    <source>
        <dbReference type="ARBA" id="ARBA00008346"/>
    </source>
</evidence>
<dbReference type="PROSITE" id="PS00781">
    <property type="entry name" value="PEPCASE_1"/>
    <property type="match status" value="1"/>
</dbReference>
<keyword evidence="4" id="KW-0460">Magnesium</keyword>
<evidence type="ECO:0000256" key="6">
    <source>
        <dbReference type="ARBA" id="ARBA00023300"/>
    </source>
</evidence>
<evidence type="ECO:0000256" key="5">
    <source>
        <dbReference type="ARBA" id="ARBA00023239"/>
    </source>
</evidence>
<comment type="similarity">
    <text evidence="2">Belongs to the PEPCase type 1 family.</text>
</comment>
<dbReference type="GO" id="GO:0008964">
    <property type="term" value="F:phosphoenolpyruvate carboxylase activity"/>
    <property type="evidence" value="ECO:0007669"/>
    <property type="project" value="UniProtKB-EC"/>
</dbReference>
<dbReference type="GO" id="GO:0015977">
    <property type="term" value="P:carbon fixation"/>
    <property type="evidence" value="ECO:0007669"/>
    <property type="project" value="UniProtKB-KW"/>
</dbReference>
<proteinExistence type="inferred from homology"/>
<keyword evidence="5" id="KW-0456">Lyase</keyword>
<dbReference type="HAMAP" id="MF_00595">
    <property type="entry name" value="PEPcase_type1"/>
    <property type="match status" value="1"/>
</dbReference>
<dbReference type="GO" id="GO:0006099">
    <property type="term" value="P:tricarboxylic acid cycle"/>
    <property type="evidence" value="ECO:0007669"/>
    <property type="project" value="InterPro"/>
</dbReference>
<accession>A0A7S4B362</accession>